<dbReference type="AlphaFoldDB" id="A0A6A4WS21"/>
<name>A0A6A4WS21_AMPAM</name>
<dbReference type="Proteomes" id="UP000440578">
    <property type="component" value="Unassembled WGS sequence"/>
</dbReference>
<dbReference type="EMBL" id="VIIS01000795">
    <property type="protein sequence ID" value="KAF0304918.1"/>
    <property type="molecule type" value="Genomic_DNA"/>
</dbReference>
<accession>A0A6A4WS21</accession>
<keyword evidence="3" id="KW-1185">Reference proteome</keyword>
<evidence type="ECO:0000256" key="1">
    <source>
        <dbReference type="SAM" id="MobiDB-lite"/>
    </source>
</evidence>
<reference evidence="2 3" key="1">
    <citation type="submission" date="2019-07" db="EMBL/GenBank/DDBJ databases">
        <title>Draft genome assembly of a fouling barnacle, Amphibalanus amphitrite (Darwin, 1854): The first reference genome for Thecostraca.</title>
        <authorList>
            <person name="Kim W."/>
        </authorList>
    </citation>
    <scope>NUCLEOTIDE SEQUENCE [LARGE SCALE GENOMIC DNA]</scope>
    <source>
        <strain evidence="2">SNU_AA5</strain>
        <tissue evidence="2">Soma without cirri and trophi</tissue>
    </source>
</reference>
<protein>
    <submittedName>
        <fullName evidence="2">Uncharacterized protein</fullName>
    </submittedName>
</protein>
<feature type="compositionally biased region" description="Low complexity" evidence="1">
    <location>
        <begin position="39"/>
        <end position="48"/>
    </location>
</feature>
<gene>
    <name evidence="2" type="ORF">FJT64_023313</name>
</gene>
<feature type="region of interest" description="Disordered" evidence="1">
    <location>
        <begin position="1"/>
        <end position="128"/>
    </location>
</feature>
<dbReference type="OrthoDB" id="2011702at2759"/>
<evidence type="ECO:0000313" key="3">
    <source>
        <dbReference type="Proteomes" id="UP000440578"/>
    </source>
</evidence>
<sequence>MTKNVFLLRQQTEPERAVSRTPPRSPPADQRGPPPAPASPSAHKAGGAQEESLHPLSPGDVEAISDDEIPEPAERPASGDDSAPPAAEPPSPPAPPPPAPAAETATPPPPPEPGDAGLEDIMSDEEPMDVLEYQDDEDWEEALRPFNPDTFQLLPLTVRGPTRPV</sequence>
<proteinExistence type="predicted"/>
<organism evidence="2 3">
    <name type="scientific">Amphibalanus amphitrite</name>
    <name type="common">Striped barnacle</name>
    <name type="synonym">Balanus amphitrite</name>
    <dbReference type="NCBI Taxonomy" id="1232801"/>
    <lineage>
        <taxon>Eukaryota</taxon>
        <taxon>Metazoa</taxon>
        <taxon>Ecdysozoa</taxon>
        <taxon>Arthropoda</taxon>
        <taxon>Crustacea</taxon>
        <taxon>Multicrustacea</taxon>
        <taxon>Cirripedia</taxon>
        <taxon>Thoracica</taxon>
        <taxon>Thoracicalcarea</taxon>
        <taxon>Balanomorpha</taxon>
        <taxon>Balanoidea</taxon>
        <taxon>Balanidae</taxon>
        <taxon>Amphibalaninae</taxon>
        <taxon>Amphibalanus</taxon>
    </lineage>
</organism>
<feature type="compositionally biased region" description="Pro residues" evidence="1">
    <location>
        <begin position="86"/>
        <end position="113"/>
    </location>
</feature>
<feature type="compositionally biased region" description="Acidic residues" evidence="1">
    <location>
        <begin position="117"/>
        <end position="128"/>
    </location>
</feature>
<comment type="caution">
    <text evidence="2">The sequence shown here is derived from an EMBL/GenBank/DDBJ whole genome shotgun (WGS) entry which is preliminary data.</text>
</comment>
<evidence type="ECO:0000313" key="2">
    <source>
        <dbReference type="EMBL" id="KAF0304918.1"/>
    </source>
</evidence>